<feature type="region of interest" description="Disordered" evidence="1">
    <location>
        <begin position="226"/>
        <end position="247"/>
    </location>
</feature>
<feature type="compositionally biased region" description="Low complexity" evidence="1">
    <location>
        <begin position="226"/>
        <end position="241"/>
    </location>
</feature>
<protein>
    <submittedName>
        <fullName evidence="2">Uncharacterized protein</fullName>
    </submittedName>
</protein>
<name>A0A6C0K6D3_9ZZZZ</name>
<dbReference type="EMBL" id="MN740787">
    <property type="protein sequence ID" value="QHU11654.1"/>
    <property type="molecule type" value="Genomic_DNA"/>
</dbReference>
<feature type="compositionally biased region" description="Low complexity" evidence="1">
    <location>
        <begin position="45"/>
        <end position="61"/>
    </location>
</feature>
<feature type="region of interest" description="Disordered" evidence="1">
    <location>
        <begin position="1"/>
        <end position="28"/>
    </location>
</feature>
<proteinExistence type="predicted"/>
<evidence type="ECO:0000256" key="1">
    <source>
        <dbReference type="SAM" id="MobiDB-lite"/>
    </source>
</evidence>
<organism evidence="2">
    <name type="scientific">viral metagenome</name>
    <dbReference type="NCBI Taxonomy" id="1070528"/>
    <lineage>
        <taxon>unclassified sequences</taxon>
        <taxon>metagenomes</taxon>
        <taxon>organismal metagenomes</taxon>
    </lineage>
</organism>
<dbReference type="AlphaFoldDB" id="A0A6C0K6D3"/>
<evidence type="ECO:0000313" key="2">
    <source>
        <dbReference type="EMBL" id="QHU11654.1"/>
    </source>
</evidence>
<reference evidence="2" key="1">
    <citation type="journal article" date="2020" name="Nature">
        <title>Giant virus diversity and host interactions through global metagenomics.</title>
        <authorList>
            <person name="Schulz F."/>
            <person name="Roux S."/>
            <person name="Paez-Espino D."/>
            <person name="Jungbluth S."/>
            <person name="Walsh D.A."/>
            <person name="Denef V.J."/>
            <person name="McMahon K.D."/>
            <person name="Konstantinidis K.T."/>
            <person name="Eloe-Fadrosh E.A."/>
            <person name="Kyrpides N.C."/>
            <person name="Woyke T."/>
        </authorList>
    </citation>
    <scope>NUCLEOTIDE SEQUENCE</scope>
    <source>
        <strain evidence="2">GVMAG-S-1101169-75</strain>
    </source>
</reference>
<accession>A0A6C0K6D3</accession>
<feature type="compositionally biased region" description="Low complexity" evidence="1">
    <location>
        <begin position="150"/>
        <end position="162"/>
    </location>
</feature>
<feature type="region of interest" description="Disordered" evidence="1">
    <location>
        <begin position="43"/>
        <end position="170"/>
    </location>
</feature>
<feature type="compositionally biased region" description="Basic and acidic residues" evidence="1">
    <location>
        <begin position="73"/>
        <end position="91"/>
    </location>
</feature>
<sequence>MATSSLPLKKLSNHSVLPPPKNFRLEQENNAKMNLYRFHLRPPEETVTLPTPEPVAPVAEPSSDTATLTEPNSEPKSEPKSEPEPEPKSEPEPEPIAPLAETPITTAPEPIVSELFIAVPEPQPTQPTQPIRVKETESKPSVSPTVPKVSQPSQPTSSTSSTHEQEGATVKYRLEKVKDELTGQYRFKLRKVGFEESVPTTPIPTAPTTAPVNTNSTSVLAMIPTVTPTSVPTTPNSTKTSQRFRLEKSTDGGISKYALKDLSQERLLPPPPSPRAERDHDFAEESVNIHDLYTPSSNAIQHISLHRKVILQHIERNGGVFLLGDEPVGQHFTMRDVLQNSNFLYSTHVLENITIKLITDNFDKAVLCKLSFYYLEPDGKDLIPLHTIDLGSLEAGSVARYLTRSINLSTPRKGCVLVSVLDIVPEVGLILPRKGKMVLEYNILATKKMGMQERTIQWSKIEHTPMRPV</sequence>